<evidence type="ECO:0000259" key="3">
    <source>
        <dbReference type="Pfam" id="PF00156"/>
    </source>
</evidence>
<comment type="caution">
    <text evidence="4">The sequence shown here is derived from an EMBL/GenBank/DDBJ whole genome shotgun (WGS) entry which is preliminary data.</text>
</comment>
<sequence length="265" mass="26855">MGAGRADGSGGLRAFGSEALDLLLPRSCAGCGAETVSMCGACLSHLSPEPRTVLPRYGLLPVTGARAYTGPLRHAMVALKERRRRDLLPVLELLLAAALGAAVEASGHRGGTVAAVPVPSSPAAVRARGTDLVAALTRRAVAVLAEDGLDITVAAPLRTRGHRDQVGSGAKQRRRNVAGTHTVGTDAAARSALQCVRRARTVVLVDDVLTTGATLAEAARALTAAGVPAHRCAVLALTGDGSGDLPAPSSPEGGTGTDISDTTRF</sequence>
<dbReference type="EMBL" id="BAAAPZ010000001">
    <property type="protein sequence ID" value="GAA2086649.1"/>
    <property type="molecule type" value="Genomic_DNA"/>
</dbReference>
<proteinExistence type="inferred from homology"/>
<dbReference type="PANTHER" id="PTHR47505">
    <property type="entry name" value="DNA UTILIZATION PROTEIN YHGH"/>
    <property type="match status" value="1"/>
</dbReference>
<reference evidence="4 5" key="1">
    <citation type="journal article" date="2019" name="Int. J. Syst. Evol. Microbiol.">
        <title>The Global Catalogue of Microorganisms (GCM) 10K type strain sequencing project: providing services to taxonomists for standard genome sequencing and annotation.</title>
        <authorList>
            <consortium name="The Broad Institute Genomics Platform"/>
            <consortium name="The Broad Institute Genome Sequencing Center for Infectious Disease"/>
            <person name="Wu L."/>
            <person name="Ma J."/>
        </authorList>
    </citation>
    <scope>NUCLEOTIDE SEQUENCE [LARGE SCALE GENOMIC DNA]</scope>
    <source>
        <strain evidence="4 5">JCM 15900</strain>
    </source>
</reference>
<dbReference type="InterPro" id="IPR000836">
    <property type="entry name" value="PRTase_dom"/>
</dbReference>
<organism evidence="4 5">
    <name type="scientific">Brevibacterium salitolerans</name>
    <dbReference type="NCBI Taxonomy" id="1403566"/>
    <lineage>
        <taxon>Bacteria</taxon>
        <taxon>Bacillati</taxon>
        <taxon>Actinomycetota</taxon>
        <taxon>Actinomycetes</taxon>
        <taxon>Micrococcales</taxon>
        <taxon>Brevibacteriaceae</taxon>
        <taxon>Brevibacterium</taxon>
    </lineage>
</organism>
<feature type="region of interest" description="Disordered" evidence="2">
    <location>
        <begin position="242"/>
        <end position="265"/>
    </location>
</feature>
<keyword evidence="5" id="KW-1185">Reference proteome</keyword>
<feature type="domain" description="Phosphoribosyltransferase" evidence="3">
    <location>
        <begin position="197"/>
        <end position="238"/>
    </location>
</feature>
<accession>A0ABN2W9I8</accession>
<comment type="similarity">
    <text evidence="1">Belongs to the ComF/GntX family.</text>
</comment>
<evidence type="ECO:0000313" key="5">
    <source>
        <dbReference type="Proteomes" id="UP001500984"/>
    </source>
</evidence>
<gene>
    <name evidence="4" type="ORF">GCM10009823_00440</name>
</gene>
<dbReference type="InterPro" id="IPR029057">
    <property type="entry name" value="PRTase-like"/>
</dbReference>
<dbReference type="InterPro" id="IPR051910">
    <property type="entry name" value="ComF/GntX_DNA_util-trans"/>
</dbReference>
<protein>
    <recommendedName>
        <fullName evidence="3">Phosphoribosyltransferase domain-containing protein</fullName>
    </recommendedName>
</protein>
<dbReference type="SUPFAM" id="SSF53271">
    <property type="entry name" value="PRTase-like"/>
    <property type="match status" value="1"/>
</dbReference>
<dbReference type="Proteomes" id="UP001500984">
    <property type="component" value="Unassembled WGS sequence"/>
</dbReference>
<name>A0ABN2W9I8_9MICO</name>
<evidence type="ECO:0000256" key="1">
    <source>
        <dbReference type="ARBA" id="ARBA00008007"/>
    </source>
</evidence>
<dbReference type="Gene3D" id="3.40.50.2020">
    <property type="match status" value="1"/>
</dbReference>
<dbReference type="PANTHER" id="PTHR47505:SF1">
    <property type="entry name" value="DNA UTILIZATION PROTEIN YHGH"/>
    <property type="match status" value="1"/>
</dbReference>
<evidence type="ECO:0000313" key="4">
    <source>
        <dbReference type="EMBL" id="GAA2086649.1"/>
    </source>
</evidence>
<dbReference type="Pfam" id="PF00156">
    <property type="entry name" value="Pribosyltran"/>
    <property type="match status" value="1"/>
</dbReference>
<evidence type="ECO:0000256" key="2">
    <source>
        <dbReference type="SAM" id="MobiDB-lite"/>
    </source>
</evidence>
<dbReference type="RefSeq" id="WP_291797011.1">
    <property type="nucleotide sequence ID" value="NZ_BAAAPZ010000001.1"/>
</dbReference>